<reference evidence="5 6" key="1">
    <citation type="submission" date="2015-12" db="EMBL/GenBank/DDBJ databases">
        <title>The genome of Folsomia candida.</title>
        <authorList>
            <person name="Faddeeva A."/>
            <person name="Derks M.F."/>
            <person name="Anvar Y."/>
            <person name="Smit S."/>
            <person name="Van Straalen N."/>
            <person name="Roelofs D."/>
        </authorList>
    </citation>
    <scope>NUCLEOTIDE SEQUENCE [LARGE SCALE GENOMIC DNA]</scope>
    <source>
        <strain evidence="5 6">VU population</strain>
        <tissue evidence="5">Whole body</tissue>
    </source>
</reference>
<dbReference type="Gene3D" id="2.60.120.620">
    <property type="entry name" value="q2cbj1_9rhob like domain"/>
    <property type="match status" value="1"/>
</dbReference>
<sequence length="261" mass="29648">MSLLPEQKQFYSQNGYILVSNIFTETEISECSTAYDTLFADKVKNKSNLEAEWKGNWKNEHKKQSVLSIHNLQCHSSTFTKMLLNQNLLDIVAETVGSPNVCLHHTKAHIKPEKIGATFPTHQDYHYFPYKNDSMVAIFIHLDDSDTENGGLAVFPGSHRLGPQENKSNVETHFYVDQDKFSLDKATSVVAKRGDVLIFSYLLVHGSYPNVSDRVRRMLLFQMMAAEDVPLKGIHLSPCHGMVLRGRNAERNADIEKRHEA</sequence>
<dbReference type="OMA" id="FHHSKIN"/>
<organism evidence="5 6">
    <name type="scientific">Folsomia candida</name>
    <name type="common">Springtail</name>
    <dbReference type="NCBI Taxonomy" id="158441"/>
    <lineage>
        <taxon>Eukaryota</taxon>
        <taxon>Metazoa</taxon>
        <taxon>Ecdysozoa</taxon>
        <taxon>Arthropoda</taxon>
        <taxon>Hexapoda</taxon>
        <taxon>Collembola</taxon>
        <taxon>Entomobryomorpha</taxon>
        <taxon>Isotomoidea</taxon>
        <taxon>Isotomidae</taxon>
        <taxon>Proisotominae</taxon>
        <taxon>Folsomia</taxon>
    </lineage>
</organism>
<dbReference type="Pfam" id="PF05721">
    <property type="entry name" value="PhyH"/>
    <property type="match status" value="1"/>
</dbReference>
<dbReference type="PANTHER" id="PTHR21308:SF1">
    <property type="entry name" value="PHYTANOYL-COA DIOXYGENASE, PEROXISOMAL"/>
    <property type="match status" value="1"/>
</dbReference>
<accession>A0A226E412</accession>
<keyword evidence="5" id="KW-0223">Dioxygenase</keyword>
<evidence type="ECO:0000256" key="1">
    <source>
        <dbReference type="ARBA" id="ARBA00005830"/>
    </source>
</evidence>
<dbReference type="PANTHER" id="PTHR21308">
    <property type="entry name" value="PHYTANOYL-COA ALPHA-HYDROXYLASE"/>
    <property type="match status" value="1"/>
</dbReference>
<dbReference type="EMBL" id="LNIX01000008">
    <property type="protein sequence ID" value="OXA51236.1"/>
    <property type="molecule type" value="Genomic_DNA"/>
</dbReference>
<dbReference type="AlphaFoldDB" id="A0A226E412"/>
<evidence type="ECO:0000256" key="2">
    <source>
        <dbReference type="ARBA" id="ARBA00034809"/>
    </source>
</evidence>
<protein>
    <recommendedName>
        <fullName evidence="2">phytanoyl-CoA dioxygenase</fullName>
        <ecNumber evidence="2">1.14.11.18</ecNumber>
    </recommendedName>
    <alternativeName>
        <fullName evidence="3">Phytanic acid oxidase</fullName>
    </alternativeName>
    <alternativeName>
        <fullName evidence="4">Phytanoyl-CoA alpha-hydroxylase</fullName>
    </alternativeName>
</protein>
<dbReference type="OrthoDB" id="2328924at2759"/>
<dbReference type="EC" id="1.14.11.18" evidence="2"/>
<dbReference type="STRING" id="158441.A0A226E412"/>
<dbReference type="InterPro" id="IPR008775">
    <property type="entry name" value="Phytyl_CoA_dOase-like"/>
</dbReference>
<name>A0A226E412_FOLCA</name>
<dbReference type="Proteomes" id="UP000198287">
    <property type="component" value="Unassembled WGS sequence"/>
</dbReference>
<dbReference type="InterPro" id="IPR047128">
    <property type="entry name" value="PhyH"/>
</dbReference>
<evidence type="ECO:0000256" key="3">
    <source>
        <dbReference type="ARBA" id="ARBA00034921"/>
    </source>
</evidence>
<keyword evidence="5" id="KW-0560">Oxidoreductase</keyword>
<evidence type="ECO:0000256" key="4">
    <source>
        <dbReference type="ARBA" id="ARBA00034924"/>
    </source>
</evidence>
<dbReference type="GO" id="GO:0048244">
    <property type="term" value="F:phytanoyl-CoA dioxygenase activity"/>
    <property type="evidence" value="ECO:0007669"/>
    <property type="project" value="UniProtKB-EC"/>
</dbReference>
<comment type="caution">
    <text evidence="5">The sequence shown here is derived from an EMBL/GenBank/DDBJ whole genome shotgun (WGS) entry which is preliminary data.</text>
</comment>
<comment type="similarity">
    <text evidence="1">Belongs to the PhyH family.</text>
</comment>
<gene>
    <name evidence="5" type="ORF">Fcan01_14618</name>
</gene>
<evidence type="ECO:0000313" key="5">
    <source>
        <dbReference type="EMBL" id="OXA51236.1"/>
    </source>
</evidence>
<keyword evidence="6" id="KW-1185">Reference proteome</keyword>
<proteinExistence type="inferred from homology"/>
<dbReference type="GO" id="GO:0001561">
    <property type="term" value="P:fatty acid alpha-oxidation"/>
    <property type="evidence" value="ECO:0007669"/>
    <property type="project" value="InterPro"/>
</dbReference>
<evidence type="ECO:0000313" key="6">
    <source>
        <dbReference type="Proteomes" id="UP000198287"/>
    </source>
</evidence>
<dbReference type="SUPFAM" id="SSF51197">
    <property type="entry name" value="Clavaminate synthase-like"/>
    <property type="match status" value="1"/>
</dbReference>